<protein>
    <submittedName>
        <fullName evidence="2">Uncharacterized protein</fullName>
    </submittedName>
</protein>
<dbReference type="Proteomes" id="UP000887577">
    <property type="component" value="Unplaced"/>
</dbReference>
<organism evidence="1 2">
    <name type="scientific">Panagrolaimus superbus</name>
    <dbReference type="NCBI Taxonomy" id="310955"/>
    <lineage>
        <taxon>Eukaryota</taxon>
        <taxon>Metazoa</taxon>
        <taxon>Ecdysozoa</taxon>
        <taxon>Nematoda</taxon>
        <taxon>Chromadorea</taxon>
        <taxon>Rhabditida</taxon>
        <taxon>Tylenchina</taxon>
        <taxon>Panagrolaimomorpha</taxon>
        <taxon>Panagrolaimoidea</taxon>
        <taxon>Panagrolaimidae</taxon>
        <taxon>Panagrolaimus</taxon>
    </lineage>
</organism>
<dbReference type="PANTHER" id="PTHR32046:SF11">
    <property type="entry name" value="IMMUNE-ASSOCIATED NUCLEOTIDE-BINDING PROTEIN 10-LIKE"/>
    <property type="match status" value="1"/>
</dbReference>
<accession>A0A914Y6J3</accession>
<proteinExistence type="predicted"/>
<dbReference type="PANTHER" id="PTHR32046">
    <property type="entry name" value="G DOMAIN-CONTAINING PROTEIN"/>
    <property type="match status" value="1"/>
</dbReference>
<sequence length="451" mass="50851">MDKFKKALFFGFRGAGTSFLINGIANYLKYDTLDDALNAEQLLSPISGTISLTTDDYEVLQIPYGKNQNDDDGLPQYVFKDGDVNVVLIDGGALNKSGIEKFIANGVNMIVLSIPSTTTKINNVFTEILDQIISLFGEKVLSNMFFAFTYTNGSNYSPGEAATVVQNYFYKKVDKYSFSKENCFTFDNECFTQLAAARQNVHHTNTSRSWGPSKLSARRLVDELKKAKKNFKPIPIKRKKEEVQNEVPAKKHRPGTKKLEQLSGVLNTFQTKYARYLPSIPSREPVCELLHRFAELLKSADLDLESPLRVVKTMNASVLSVNIPSGVDSKLLSWHVKKARKALWNRVFIFDVPGFGVFENIFSSVSMEMDLIKILSSDAITPVKLLFCASCMYFATVPNAIEKYSKRIKLVTIAAEVMLATGSFHLIEELRDSYEYFLVLYHFNVHLVNFL</sequence>
<dbReference type="WBParaSite" id="PSU_v2.g13270.t1">
    <property type="protein sequence ID" value="PSU_v2.g13270.t1"/>
    <property type="gene ID" value="PSU_v2.g13270"/>
</dbReference>
<name>A0A914Y6J3_9BILA</name>
<evidence type="ECO:0000313" key="1">
    <source>
        <dbReference type="Proteomes" id="UP000887577"/>
    </source>
</evidence>
<reference evidence="2" key="1">
    <citation type="submission" date="2022-11" db="UniProtKB">
        <authorList>
            <consortium name="WormBaseParasite"/>
        </authorList>
    </citation>
    <scope>IDENTIFICATION</scope>
</reference>
<evidence type="ECO:0000313" key="2">
    <source>
        <dbReference type="WBParaSite" id="PSU_v2.g13270.t1"/>
    </source>
</evidence>
<keyword evidence="1" id="KW-1185">Reference proteome</keyword>
<dbReference type="AlphaFoldDB" id="A0A914Y6J3"/>